<keyword evidence="2" id="KW-0560">Oxidoreductase</keyword>
<accession>A0A2K0U3S6</accession>
<reference evidence="3 4" key="1">
    <citation type="submission" date="2017-02" db="EMBL/GenBank/DDBJ databases">
        <title>Genomes of Trichoderma spp. with biocontrol activity.</title>
        <authorList>
            <person name="Gardiner D."/>
            <person name="Kazan K."/>
            <person name="Vos C."/>
            <person name="Harvey P."/>
        </authorList>
    </citation>
    <scope>NUCLEOTIDE SEQUENCE [LARGE SCALE GENOMIC DNA]</scope>
    <source>
        <strain evidence="3 4">Tr1</strain>
    </source>
</reference>
<evidence type="ECO:0008006" key="5">
    <source>
        <dbReference type="Google" id="ProtNLM"/>
    </source>
</evidence>
<dbReference type="PANTHER" id="PTHR43669">
    <property type="entry name" value="5-KETO-D-GLUCONATE 5-REDUCTASE"/>
    <property type="match status" value="1"/>
</dbReference>
<dbReference type="GO" id="GO:0016491">
    <property type="term" value="F:oxidoreductase activity"/>
    <property type="evidence" value="ECO:0007669"/>
    <property type="project" value="UniProtKB-KW"/>
</dbReference>
<name>A0A2K0U3S6_TRIHA</name>
<dbReference type="AlphaFoldDB" id="A0A2K0U3S6"/>
<dbReference type="InterPro" id="IPR002347">
    <property type="entry name" value="SDR_fam"/>
</dbReference>
<dbReference type="OrthoDB" id="10254221at2759"/>
<dbReference type="Gene3D" id="3.40.50.720">
    <property type="entry name" value="NAD(P)-binding Rossmann-like Domain"/>
    <property type="match status" value="1"/>
</dbReference>
<protein>
    <recommendedName>
        <fullName evidence="5">NAD(P)-binding protein</fullName>
    </recommendedName>
</protein>
<dbReference type="CDD" id="cd05233">
    <property type="entry name" value="SDR_c"/>
    <property type="match status" value="1"/>
</dbReference>
<evidence type="ECO:0000313" key="3">
    <source>
        <dbReference type="EMBL" id="PNP52417.1"/>
    </source>
</evidence>
<evidence type="ECO:0000256" key="2">
    <source>
        <dbReference type="ARBA" id="ARBA00023002"/>
    </source>
</evidence>
<dbReference type="SUPFAM" id="SSF51735">
    <property type="entry name" value="NAD(P)-binding Rossmann-fold domains"/>
    <property type="match status" value="1"/>
</dbReference>
<evidence type="ECO:0000313" key="4">
    <source>
        <dbReference type="Proteomes" id="UP000236290"/>
    </source>
</evidence>
<dbReference type="InterPro" id="IPR036291">
    <property type="entry name" value="NAD(P)-bd_dom_sf"/>
</dbReference>
<proteinExistence type="inferred from homology"/>
<dbReference type="PANTHER" id="PTHR43669:SF3">
    <property type="entry name" value="ALCOHOL DEHYDROGENASE, PUTATIVE (AFU_ORTHOLOGUE AFUA_3G03445)-RELATED"/>
    <property type="match status" value="1"/>
</dbReference>
<comment type="caution">
    <text evidence="3">The sequence shown here is derived from an EMBL/GenBank/DDBJ whole genome shotgun (WGS) entry which is preliminary data.</text>
</comment>
<comment type="similarity">
    <text evidence="1">Belongs to the short-chain dehydrogenases/reductases (SDR) family.</text>
</comment>
<sequence>METVLVVGASGNIGVSVIIAALRSGRRVLAIVRNNAAEQKIIQHVGTKDGITFVEAQVTDEKSVQKVVDRVKAGQLPDFQHVYSAGWFNIFDILQYIFLICQCGTVVGKMETTHPTQNLQMSAFRDIMSINLEGNFLAYRATIPYLIDQGYPNATWTLVTGSLGDLGFAGVTAISQGALFSLASVACLENLKTNVRFNEVYLGYRVDYDSVVEEEGGDNRMKSSEFAHVYETILANRDIRGCRITVSGPEDVDQLKYKKKLPDYDYDSLFAEYM</sequence>
<gene>
    <name evidence="3" type="ORF">THARTR1_07021</name>
</gene>
<dbReference type="EMBL" id="MTYI01000109">
    <property type="protein sequence ID" value="PNP52417.1"/>
    <property type="molecule type" value="Genomic_DNA"/>
</dbReference>
<evidence type="ECO:0000256" key="1">
    <source>
        <dbReference type="ARBA" id="ARBA00006484"/>
    </source>
</evidence>
<dbReference type="Pfam" id="PF00106">
    <property type="entry name" value="adh_short"/>
    <property type="match status" value="1"/>
</dbReference>
<dbReference type="Proteomes" id="UP000236290">
    <property type="component" value="Unassembled WGS sequence"/>
</dbReference>
<organism evidence="3 4">
    <name type="scientific">Trichoderma harzianum</name>
    <name type="common">Hypocrea lixii</name>
    <dbReference type="NCBI Taxonomy" id="5544"/>
    <lineage>
        <taxon>Eukaryota</taxon>
        <taxon>Fungi</taxon>
        <taxon>Dikarya</taxon>
        <taxon>Ascomycota</taxon>
        <taxon>Pezizomycotina</taxon>
        <taxon>Sordariomycetes</taxon>
        <taxon>Hypocreomycetidae</taxon>
        <taxon>Hypocreales</taxon>
        <taxon>Hypocreaceae</taxon>
        <taxon>Trichoderma</taxon>
    </lineage>
</organism>